<evidence type="ECO:0000313" key="2">
    <source>
        <dbReference type="EMBL" id="KAJ8771118.1"/>
    </source>
</evidence>
<dbReference type="Gene3D" id="1.50.10.20">
    <property type="match status" value="1"/>
</dbReference>
<proteinExistence type="predicted"/>
<keyword evidence="3" id="KW-1185">Reference proteome</keyword>
<accession>A0AAV8TW57</accession>
<dbReference type="AlphaFoldDB" id="A0AAV8TW57"/>
<organism evidence="2 3">
    <name type="scientific">Erythroxylum novogranatense</name>
    <dbReference type="NCBI Taxonomy" id="1862640"/>
    <lineage>
        <taxon>Eukaryota</taxon>
        <taxon>Viridiplantae</taxon>
        <taxon>Streptophyta</taxon>
        <taxon>Embryophyta</taxon>
        <taxon>Tracheophyta</taxon>
        <taxon>Spermatophyta</taxon>
        <taxon>Magnoliopsida</taxon>
        <taxon>eudicotyledons</taxon>
        <taxon>Gunneridae</taxon>
        <taxon>Pentapetalae</taxon>
        <taxon>rosids</taxon>
        <taxon>fabids</taxon>
        <taxon>Malpighiales</taxon>
        <taxon>Erythroxylaceae</taxon>
        <taxon>Erythroxylum</taxon>
    </lineage>
</organism>
<dbReference type="GO" id="GO:0016104">
    <property type="term" value="P:triterpenoid biosynthetic process"/>
    <property type="evidence" value="ECO:0007669"/>
    <property type="project" value="InterPro"/>
</dbReference>
<protein>
    <recommendedName>
        <fullName evidence="4">Cycloartenol synthase</fullName>
    </recommendedName>
</protein>
<dbReference type="InterPro" id="IPR008930">
    <property type="entry name" value="Terpenoid_cyclase/PrenylTrfase"/>
</dbReference>
<evidence type="ECO:0000313" key="3">
    <source>
        <dbReference type="Proteomes" id="UP001159364"/>
    </source>
</evidence>
<comment type="caution">
    <text evidence="2">The sequence shown here is derived from an EMBL/GenBank/DDBJ whole genome shotgun (WGS) entry which is preliminary data.</text>
</comment>
<dbReference type="SUPFAM" id="SSF48239">
    <property type="entry name" value="Terpenoid cyclases/Protein prenyltransferases"/>
    <property type="match status" value="1"/>
</dbReference>
<dbReference type="GO" id="GO:0005811">
    <property type="term" value="C:lipid droplet"/>
    <property type="evidence" value="ECO:0007669"/>
    <property type="project" value="InterPro"/>
</dbReference>
<dbReference type="Proteomes" id="UP001159364">
    <property type="component" value="Linkage Group LG03"/>
</dbReference>
<evidence type="ECO:0008006" key="4">
    <source>
        <dbReference type="Google" id="ProtNLM"/>
    </source>
</evidence>
<sequence>MMGLIHSGQEFRDPTPLHRAAKLLINSQMEDGGFPSYVINVAGLSIYLPSEALVSHVLEAPQLRGWIEGAAAIGNFDTLLSLWLVMYLKLAIVVGEDIVSLVVIKEAQEKSEV</sequence>
<reference evidence="2 3" key="1">
    <citation type="submission" date="2021-09" db="EMBL/GenBank/DDBJ databases">
        <title>Genomic insights and catalytic innovation underlie evolution of tropane alkaloids biosynthesis.</title>
        <authorList>
            <person name="Wang Y.-J."/>
            <person name="Tian T."/>
            <person name="Huang J.-P."/>
            <person name="Huang S.-X."/>
        </authorList>
    </citation>
    <scope>NUCLEOTIDE SEQUENCE [LARGE SCALE GENOMIC DNA]</scope>
    <source>
        <strain evidence="2">KIB-2018</strain>
        <tissue evidence="2">Leaf</tissue>
    </source>
</reference>
<keyword evidence="1" id="KW-0413">Isomerase</keyword>
<evidence type="ECO:0000256" key="1">
    <source>
        <dbReference type="ARBA" id="ARBA00023235"/>
    </source>
</evidence>
<gene>
    <name evidence="2" type="ORF">K2173_023443</name>
</gene>
<dbReference type="InterPro" id="IPR018333">
    <property type="entry name" value="Squalene_cyclase"/>
</dbReference>
<dbReference type="GO" id="GO:0042300">
    <property type="term" value="F:beta-amyrin synthase activity"/>
    <property type="evidence" value="ECO:0007669"/>
    <property type="project" value="UniProtKB-ARBA"/>
</dbReference>
<dbReference type="PANTHER" id="PTHR11764">
    <property type="entry name" value="TERPENE CYCLASE/MUTASE FAMILY MEMBER"/>
    <property type="match status" value="1"/>
</dbReference>
<dbReference type="EMBL" id="JAIWQS010000003">
    <property type="protein sequence ID" value="KAJ8771118.1"/>
    <property type="molecule type" value="Genomic_DNA"/>
</dbReference>
<dbReference type="PANTHER" id="PTHR11764:SF58">
    <property type="entry name" value="BETA-AMYRIN SYNTHASE-RELATED"/>
    <property type="match status" value="1"/>
</dbReference>
<name>A0AAV8TW57_9ROSI</name>